<evidence type="ECO:0008006" key="3">
    <source>
        <dbReference type="Google" id="ProtNLM"/>
    </source>
</evidence>
<proteinExistence type="predicted"/>
<keyword evidence="2" id="KW-1185">Reference proteome</keyword>
<sequence>MTTAFITLLTNESYLAGALTLGNSLKKNHKTTHKVAILIDKQSLSKSSIDLISSVFDDVIDISDRLIKSSPIDTLTKLGRPELSHTFNKIHIWDLIQYSTVIYLDSDTLPIKSLDHLFDKYGGTKLKQGSIAASPDSGWPDIFNSGLIILNPNHETYEELKEFSTNPINTFDGADQGLLNEYFNLKSNGKNWHRLPFLYNVTPTDSYQYTPAYDRFVDQIQLIHFIGGIKPWHGKSHSNKHHELWWKEFEKHFTKEEINSILGHGEGKNLKFTKTENVWDEEINEESGEIEDSKANIPPVFPWEHRDDQIPASRTFKSFKEIEQVVEDEFNSISTSIKKNIESLGKLSLGKIVKDQESLKDKYNIDSNEGDQWDPIASFDKVSKLPSKFLSKEEKKD</sequence>
<gene>
    <name evidence="1" type="ORF">CAAN4_H14378</name>
</gene>
<dbReference type="EMBL" id="OZ004260">
    <property type="protein sequence ID" value="CAK7921443.1"/>
    <property type="molecule type" value="Genomic_DNA"/>
</dbReference>
<dbReference type="SUPFAM" id="SSF53448">
    <property type="entry name" value="Nucleotide-diphospho-sugar transferases"/>
    <property type="match status" value="1"/>
</dbReference>
<dbReference type="Proteomes" id="UP001497600">
    <property type="component" value="Chromosome H"/>
</dbReference>
<dbReference type="PANTHER" id="PTHR11183">
    <property type="entry name" value="GLYCOGENIN SUBFAMILY MEMBER"/>
    <property type="match status" value="1"/>
</dbReference>
<evidence type="ECO:0000313" key="1">
    <source>
        <dbReference type="EMBL" id="CAK7921443.1"/>
    </source>
</evidence>
<dbReference type="InterPro" id="IPR029044">
    <property type="entry name" value="Nucleotide-diphossugar_trans"/>
</dbReference>
<organism evidence="1 2">
    <name type="scientific">[Candida] anglica</name>
    <dbReference type="NCBI Taxonomy" id="148631"/>
    <lineage>
        <taxon>Eukaryota</taxon>
        <taxon>Fungi</taxon>
        <taxon>Dikarya</taxon>
        <taxon>Ascomycota</taxon>
        <taxon>Saccharomycotina</taxon>
        <taxon>Pichiomycetes</taxon>
        <taxon>Debaryomycetaceae</taxon>
        <taxon>Kurtzmaniella</taxon>
    </lineage>
</organism>
<dbReference type="Gene3D" id="3.90.550.10">
    <property type="entry name" value="Spore Coat Polysaccharide Biosynthesis Protein SpsA, Chain A"/>
    <property type="match status" value="1"/>
</dbReference>
<dbReference type="InterPro" id="IPR050587">
    <property type="entry name" value="GNT1/Glycosyltrans_8"/>
</dbReference>
<reference evidence="1 2" key="1">
    <citation type="submission" date="2024-01" db="EMBL/GenBank/DDBJ databases">
        <authorList>
            <consortium name="Genoscope - CEA"/>
            <person name="William W."/>
        </authorList>
    </citation>
    <scope>NUCLEOTIDE SEQUENCE [LARGE SCALE GENOMIC DNA]</scope>
    <source>
        <strain evidence="1 2">29B2s-10</strain>
    </source>
</reference>
<dbReference type="InterPro" id="IPR002495">
    <property type="entry name" value="Glyco_trans_8"/>
</dbReference>
<evidence type="ECO:0000313" key="2">
    <source>
        <dbReference type="Proteomes" id="UP001497600"/>
    </source>
</evidence>
<protein>
    <recommendedName>
        <fullName evidence="3">Glycogenin glucosyltransferase</fullName>
    </recommendedName>
</protein>
<name>A0ABP0EQ06_9ASCO</name>
<accession>A0ABP0EQ06</accession>
<dbReference type="Pfam" id="PF01501">
    <property type="entry name" value="Glyco_transf_8"/>
    <property type="match status" value="1"/>
</dbReference>
<dbReference type="CDD" id="cd02537">
    <property type="entry name" value="GT8_Glycogenin"/>
    <property type="match status" value="1"/>
</dbReference>